<name>A0A3B1DRF0_9ZZZZ</name>
<dbReference type="EMBL" id="UOGJ01000133">
    <property type="protein sequence ID" value="VAX37620.1"/>
    <property type="molecule type" value="Genomic_DNA"/>
</dbReference>
<organism evidence="1">
    <name type="scientific">hydrothermal vent metagenome</name>
    <dbReference type="NCBI Taxonomy" id="652676"/>
    <lineage>
        <taxon>unclassified sequences</taxon>
        <taxon>metagenomes</taxon>
        <taxon>ecological metagenomes</taxon>
    </lineage>
</organism>
<evidence type="ECO:0000313" key="1">
    <source>
        <dbReference type="EMBL" id="VAX37620.1"/>
    </source>
</evidence>
<reference evidence="1" key="1">
    <citation type="submission" date="2018-06" db="EMBL/GenBank/DDBJ databases">
        <authorList>
            <person name="Zhirakovskaya E."/>
        </authorList>
    </citation>
    <scope>NUCLEOTIDE SEQUENCE</scope>
</reference>
<gene>
    <name evidence="1" type="ORF">MNBD_UNCLBAC01-1639</name>
</gene>
<dbReference type="AlphaFoldDB" id="A0A3B1DRF0"/>
<protein>
    <submittedName>
        <fullName evidence="1">Uncharacterized protein</fullName>
    </submittedName>
</protein>
<accession>A0A3B1DRF0</accession>
<proteinExistence type="predicted"/>
<sequence>MPYDQSLDAEIFKETKEFEETRISVGVYSYNEGTKKLQLSRENKNQTSEEWRFAKLGRMLKEEAQEIIPIMMKAVESM</sequence>